<evidence type="ECO:0000256" key="1">
    <source>
        <dbReference type="SAM" id="SignalP"/>
    </source>
</evidence>
<feature type="chain" id="PRO_5047367663" description="Ig-like domain-containing protein" evidence="1">
    <location>
        <begin position="28"/>
        <end position="154"/>
    </location>
</feature>
<evidence type="ECO:0000313" key="3">
    <source>
        <dbReference type="Proteomes" id="UP000602198"/>
    </source>
</evidence>
<organism evidence="2 3">
    <name type="scientific">Nocardia acididurans</name>
    <dbReference type="NCBI Taxonomy" id="2802282"/>
    <lineage>
        <taxon>Bacteria</taxon>
        <taxon>Bacillati</taxon>
        <taxon>Actinomycetota</taxon>
        <taxon>Actinomycetes</taxon>
        <taxon>Mycobacteriales</taxon>
        <taxon>Nocardiaceae</taxon>
        <taxon>Nocardia</taxon>
    </lineage>
</organism>
<keyword evidence="1" id="KW-0732">Signal</keyword>
<reference evidence="2 3" key="1">
    <citation type="submission" date="2021-01" db="EMBL/GenBank/DDBJ databases">
        <title>WGS of actinomycetes isolated from Thailand.</title>
        <authorList>
            <person name="Thawai C."/>
        </authorList>
    </citation>
    <scope>NUCLEOTIDE SEQUENCE [LARGE SCALE GENOMIC DNA]</scope>
    <source>
        <strain evidence="2 3">LPG 2</strain>
    </source>
</reference>
<proteinExistence type="predicted"/>
<evidence type="ECO:0000313" key="2">
    <source>
        <dbReference type="EMBL" id="MBL1076162.1"/>
    </source>
</evidence>
<comment type="caution">
    <text evidence="2">The sequence shown here is derived from an EMBL/GenBank/DDBJ whole genome shotgun (WGS) entry which is preliminary data.</text>
</comment>
<feature type="signal peptide" evidence="1">
    <location>
        <begin position="1"/>
        <end position="27"/>
    </location>
</feature>
<dbReference type="RefSeq" id="WP_201948725.1">
    <property type="nucleotide sequence ID" value="NZ_JAERRJ010000006.1"/>
</dbReference>
<protein>
    <recommendedName>
        <fullName evidence="4">Ig-like domain-containing protein</fullName>
    </recommendedName>
</protein>
<keyword evidence="3" id="KW-1185">Reference proteome</keyword>
<name>A0ABS1M691_9NOCA</name>
<gene>
    <name evidence="2" type="ORF">JK358_17325</name>
</gene>
<dbReference type="EMBL" id="JAERRJ010000006">
    <property type="protein sequence ID" value="MBL1076162.1"/>
    <property type="molecule type" value="Genomic_DNA"/>
</dbReference>
<sequence length="154" mass="16167">MRGPVRAALIAAAALMSTLPGAGASHATPENPPPVCTVPTDLAERRLILYGSTPGVPSAPNGDSLVLVRFPSADRLQYIVVGTGSWQDSDYTYSSPEPGTAVLTGRQTTAGNPVDYTLTLTCRTNDTGDYRYEASSAPAAGSEHTAVYRFTQPH</sequence>
<dbReference type="Proteomes" id="UP000602198">
    <property type="component" value="Unassembled WGS sequence"/>
</dbReference>
<evidence type="ECO:0008006" key="4">
    <source>
        <dbReference type="Google" id="ProtNLM"/>
    </source>
</evidence>
<accession>A0ABS1M691</accession>